<keyword evidence="3" id="KW-1185">Reference proteome</keyword>
<name>A0AA35UJ23_9PROT</name>
<comment type="caution">
    <text evidence="2">The sequence shown here is derived from an EMBL/GenBank/DDBJ whole genome shotgun (WGS) entry which is preliminary data.</text>
</comment>
<keyword evidence="1" id="KW-0472">Membrane</keyword>
<dbReference type="EMBL" id="CATKSH010000012">
    <property type="protein sequence ID" value="CAI9121224.1"/>
    <property type="molecule type" value="Genomic_DNA"/>
</dbReference>
<dbReference type="InterPro" id="IPR058117">
    <property type="entry name" value="BV97_02767-like"/>
</dbReference>
<feature type="transmembrane region" description="Helical" evidence="1">
    <location>
        <begin position="86"/>
        <end position="108"/>
    </location>
</feature>
<dbReference type="Proteomes" id="UP001176960">
    <property type="component" value="Unassembled WGS sequence"/>
</dbReference>
<keyword evidence="1" id="KW-0812">Transmembrane</keyword>
<evidence type="ECO:0000313" key="2">
    <source>
        <dbReference type="EMBL" id="CAI9121224.1"/>
    </source>
</evidence>
<accession>A0AA35UJ23</accession>
<dbReference type="RefSeq" id="WP_289842894.1">
    <property type="nucleotide sequence ID" value="NZ_CATKSH010000012.1"/>
</dbReference>
<gene>
    <name evidence="2" type="ORF">LMG32879_002071</name>
</gene>
<evidence type="ECO:0000256" key="1">
    <source>
        <dbReference type="SAM" id="Phobius"/>
    </source>
</evidence>
<feature type="transmembrane region" description="Helical" evidence="1">
    <location>
        <begin position="58"/>
        <end position="80"/>
    </location>
</feature>
<keyword evidence="1" id="KW-1133">Transmembrane helix</keyword>
<evidence type="ECO:0000313" key="3">
    <source>
        <dbReference type="Proteomes" id="UP001176960"/>
    </source>
</evidence>
<protein>
    <submittedName>
        <fullName evidence="2">DUF3147 family protein</fullName>
    </submittedName>
</protein>
<dbReference type="AlphaFoldDB" id="A0AA35UJ23"/>
<proteinExistence type="predicted"/>
<feature type="transmembrane region" description="Helical" evidence="1">
    <location>
        <begin position="26"/>
        <end position="46"/>
    </location>
</feature>
<organism evidence="2 3">
    <name type="scientific">Brytella acorum</name>
    <dbReference type="NCBI Taxonomy" id="2959299"/>
    <lineage>
        <taxon>Bacteria</taxon>
        <taxon>Pseudomonadati</taxon>
        <taxon>Pseudomonadota</taxon>
        <taxon>Alphaproteobacteria</taxon>
        <taxon>Acetobacterales</taxon>
        <taxon>Acetobacteraceae</taxon>
        <taxon>Brytella</taxon>
    </lineage>
</organism>
<dbReference type="NCBIfam" id="NF006749">
    <property type="entry name" value="PRK09272.1-2"/>
    <property type="match status" value="1"/>
</dbReference>
<reference evidence="2" key="1">
    <citation type="submission" date="2023-03" db="EMBL/GenBank/DDBJ databases">
        <authorList>
            <person name="Cleenwerck I."/>
        </authorList>
    </citation>
    <scope>NUCLEOTIDE SEQUENCE</scope>
    <source>
        <strain evidence="2">LMG 32879</strain>
    </source>
</reference>
<sequence>MFFVLKAALSGLIIAAVSTIARRYPGLGALVASLPLISILGMVWLWQETKDPVRMGAHVGATFWYVIPSLPMFLLIPWMMRQGVPFYVALIAGCLVTFVLYSLTMWLATRLGVSL</sequence>